<proteinExistence type="predicted"/>
<dbReference type="NCBIfam" id="TIGR02595">
    <property type="entry name" value="PEP_CTERM"/>
    <property type="match status" value="1"/>
</dbReference>
<name>A0AA97BA03_9CYAN</name>
<accession>A0AA97BA03</accession>
<dbReference type="RefSeq" id="WP_316793207.1">
    <property type="nucleotide sequence ID" value="NZ_CP053540.1"/>
</dbReference>
<organism evidence="2">
    <name type="scientific">Thermoleptolyngbya oregonensis NK1-22</name>
    <dbReference type="NCBI Taxonomy" id="2547457"/>
    <lineage>
        <taxon>Bacteria</taxon>
        <taxon>Bacillati</taxon>
        <taxon>Cyanobacteriota</taxon>
        <taxon>Cyanophyceae</taxon>
        <taxon>Oculatellales</taxon>
        <taxon>Oculatellaceae</taxon>
        <taxon>Thermoleptolyngbya</taxon>
    </lineage>
</organism>
<dbReference type="KEGG" id="tog:HNI00_10875"/>
<dbReference type="NCBIfam" id="NF041930">
    <property type="entry name" value="Xrt_dep_XDD3"/>
    <property type="match status" value="1"/>
</dbReference>
<protein>
    <submittedName>
        <fullName evidence="2">PEP-CTERM sorting domain-containing protein</fullName>
    </submittedName>
</protein>
<dbReference type="AlphaFoldDB" id="A0AA97BA03"/>
<evidence type="ECO:0000313" key="2">
    <source>
        <dbReference type="EMBL" id="WOB43600.1"/>
    </source>
</evidence>
<feature type="signal peptide" evidence="1">
    <location>
        <begin position="1"/>
        <end position="28"/>
    </location>
</feature>
<evidence type="ECO:0000256" key="1">
    <source>
        <dbReference type="SAM" id="SignalP"/>
    </source>
</evidence>
<dbReference type="EMBL" id="CP053540">
    <property type="protein sequence ID" value="WOB43600.1"/>
    <property type="molecule type" value="Genomic_DNA"/>
</dbReference>
<reference evidence="2" key="1">
    <citation type="submission" date="2020-05" db="EMBL/GenBank/DDBJ databases">
        <authorList>
            <person name="Zhu T."/>
            <person name="Keshari N."/>
            <person name="Lu X."/>
        </authorList>
    </citation>
    <scope>NUCLEOTIDE SEQUENCE</scope>
    <source>
        <strain evidence="2">NK1-22</strain>
    </source>
</reference>
<dbReference type="InterPro" id="IPR013424">
    <property type="entry name" value="Ice-binding_C"/>
</dbReference>
<keyword evidence="1" id="KW-0732">Signal</keyword>
<gene>
    <name evidence="2" type="ORF">HNI00_10875</name>
</gene>
<sequence length="314" mass="33538">MKLKAFKTFLCTAATLGVLAFTGSQAQAFQVGGWNYTIDSFNDGTEWDAQNRRLVVGQNSDFEFFGMAFRVLEDRVVFAINSNLSLNGYDLNGVRNNKISYGDLVLNFTNTASFNAAQSNLFAIRFDSTNDTNVRVVTETQTVDSKGRVKTTRTTQISPLGLYGGVTTTSLTSVNSGFSSHQQHATEVAKVGGSASLGDLAANNSYFGYNTAAQTNMLSGTYLGGINMLAAADLRGLGLNFGQFNATGNHTFGFSIDRSLLPVGDFIASLFAECGNDGIVMAGSTAVPEPTTMAGTAIAAGLMYARRRRKKQEA</sequence>
<feature type="chain" id="PRO_5041734074" evidence="1">
    <location>
        <begin position="29"/>
        <end position="314"/>
    </location>
</feature>